<reference evidence="2 4" key="1">
    <citation type="submission" date="2017-02" db="EMBL/GenBank/DDBJ databases">
        <authorList>
            <person name="Varghese N."/>
            <person name="Submissions S."/>
        </authorList>
    </citation>
    <scope>NUCLEOTIDE SEQUENCE [LARGE SCALE GENOMIC DNA]</scope>
    <source>
        <strain evidence="2 4">DSM 16775</strain>
    </source>
</reference>
<feature type="domain" description="Glycosyl transferase family 1" evidence="1">
    <location>
        <begin position="200"/>
        <end position="366"/>
    </location>
</feature>
<dbReference type="RefSeq" id="WP_079465949.1">
    <property type="nucleotide sequence ID" value="NZ_CP033934.1"/>
</dbReference>
<proteinExistence type="predicted"/>
<sequence length="386" mass="44501">MESKKKGTILLHAWTLQRLGNEHYIPNTHWIYLNEIINYYDNIILLSPVKVLDYSDKIDGHAISHLKNVSVYPLPFTSGGYISSLKYFFSYLKAYRNLKNIDTYYARYPVPFGWLQKVYGKSSKRIIHYVGDPIDAAEKNPNFSWIKKTILINGFKLENSFYTWACKEAKVFTNGHHIAEKLAKKNIQATALVSSTLTDNDFYFKEKNINPTEARFIYLGYLRTAKGVETIIKAFGMVQRKIPNIKLTVIGGGEFDTKLKSICNENNFRNIDFLGHIDDRLVINNLFREGDIFLFGSLSEGSPRVILEAMANGLLIISTPVGSLPKTFVDNEEIIFANFNDVEDFKNKIISIIYDNDKYNFVRKKGFEKIKDFTIKNFIKSIFYEA</sequence>
<keyword evidence="3" id="KW-0808">Transferase</keyword>
<keyword evidence="4" id="KW-1185">Reference proteome</keyword>
<dbReference type="CDD" id="cd03801">
    <property type="entry name" value="GT4_PimA-like"/>
    <property type="match status" value="1"/>
</dbReference>
<dbReference type="Proteomes" id="UP000251937">
    <property type="component" value="Unassembled WGS sequence"/>
</dbReference>
<dbReference type="KEGG" id="cbp:EB354_02645"/>
<dbReference type="PANTHER" id="PTHR45947:SF3">
    <property type="entry name" value="SULFOQUINOVOSYL TRANSFERASE SQD2"/>
    <property type="match status" value="1"/>
</dbReference>
<name>A0AAX2IRE2_9FLAO</name>
<protein>
    <submittedName>
        <fullName evidence="3">Glycogen synthase</fullName>
        <ecNumber evidence="3">2.4.1.11</ecNumber>
    </submittedName>
    <submittedName>
        <fullName evidence="2">Glycosyltransferase involved in cell wall bisynthesis</fullName>
    </submittedName>
</protein>
<dbReference type="EC" id="2.4.1.11" evidence="3"/>
<reference evidence="3 5" key="2">
    <citation type="submission" date="2018-06" db="EMBL/GenBank/DDBJ databases">
        <authorList>
            <consortium name="Pathogen Informatics"/>
            <person name="Doyle S."/>
        </authorList>
    </citation>
    <scope>NUCLEOTIDE SEQUENCE [LARGE SCALE GENOMIC DNA]</scope>
    <source>
        <strain evidence="3 5">NCTC11212</strain>
    </source>
</reference>
<comment type="caution">
    <text evidence="3">The sequence shown here is derived from an EMBL/GenBank/DDBJ whole genome shotgun (WGS) entry which is preliminary data.</text>
</comment>
<evidence type="ECO:0000313" key="3">
    <source>
        <dbReference type="EMBL" id="SQA92325.1"/>
    </source>
</evidence>
<keyword evidence="3" id="KW-0328">Glycosyltransferase</keyword>
<dbReference type="EMBL" id="FUZE01000013">
    <property type="protein sequence ID" value="SKB90346.1"/>
    <property type="molecule type" value="Genomic_DNA"/>
</dbReference>
<gene>
    <name evidence="3" type="ORF">NCTC11212_03971</name>
    <name evidence="2" type="ORF">SAMN05421800_11386</name>
</gene>
<evidence type="ECO:0000259" key="1">
    <source>
        <dbReference type="Pfam" id="PF00534"/>
    </source>
</evidence>
<dbReference type="SUPFAM" id="SSF53756">
    <property type="entry name" value="UDP-Glycosyltransferase/glycogen phosphorylase"/>
    <property type="match status" value="1"/>
</dbReference>
<organism evidence="3 5">
    <name type="scientific">Chryseobacterium balustinum</name>
    <dbReference type="NCBI Taxonomy" id="246"/>
    <lineage>
        <taxon>Bacteria</taxon>
        <taxon>Pseudomonadati</taxon>
        <taxon>Bacteroidota</taxon>
        <taxon>Flavobacteriia</taxon>
        <taxon>Flavobacteriales</taxon>
        <taxon>Weeksellaceae</taxon>
        <taxon>Chryseobacterium group</taxon>
        <taxon>Chryseobacterium</taxon>
    </lineage>
</organism>
<evidence type="ECO:0000313" key="4">
    <source>
        <dbReference type="Proteomes" id="UP000190669"/>
    </source>
</evidence>
<dbReference type="AlphaFoldDB" id="A0AAX2IRE2"/>
<dbReference type="EMBL" id="UAVR01000023">
    <property type="protein sequence ID" value="SQA92325.1"/>
    <property type="molecule type" value="Genomic_DNA"/>
</dbReference>
<dbReference type="Pfam" id="PF00534">
    <property type="entry name" value="Glycos_transf_1"/>
    <property type="match status" value="1"/>
</dbReference>
<dbReference type="InterPro" id="IPR001296">
    <property type="entry name" value="Glyco_trans_1"/>
</dbReference>
<dbReference type="GO" id="GO:0004373">
    <property type="term" value="F:alpha-1,4-glucan glucosyltransferase (UDP-glucose donor) activity"/>
    <property type="evidence" value="ECO:0007669"/>
    <property type="project" value="UniProtKB-EC"/>
</dbReference>
<dbReference type="InterPro" id="IPR050194">
    <property type="entry name" value="Glycosyltransferase_grp1"/>
</dbReference>
<evidence type="ECO:0000313" key="2">
    <source>
        <dbReference type="EMBL" id="SKB90346.1"/>
    </source>
</evidence>
<dbReference type="PANTHER" id="PTHR45947">
    <property type="entry name" value="SULFOQUINOVOSYL TRANSFERASE SQD2"/>
    <property type="match status" value="1"/>
</dbReference>
<dbReference type="Gene3D" id="3.40.50.2000">
    <property type="entry name" value="Glycogen Phosphorylase B"/>
    <property type="match status" value="2"/>
</dbReference>
<evidence type="ECO:0000313" key="5">
    <source>
        <dbReference type="Proteomes" id="UP000251937"/>
    </source>
</evidence>
<dbReference type="Proteomes" id="UP000190669">
    <property type="component" value="Unassembled WGS sequence"/>
</dbReference>
<accession>A0AAX2IRE2</accession>